<dbReference type="Pfam" id="PF00378">
    <property type="entry name" value="ECH_1"/>
    <property type="match status" value="1"/>
</dbReference>
<dbReference type="Proteomes" id="UP001067235">
    <property type="component" value="Unassembled WGS sequence"/>
</dbReference>
<evidence type="ECO:0000256" key="1">
    <source>
        <dbReference type="ARBA" id="ARBA00005254"/>
    </source>
</evidence>
<accession>A0ABT4MWP1</accession>
<dbReference type="SUPFAM" id="SSF52096">
    <property type="entry name" value="ClpP/crotonase"/>
    <property type="match status" value="1"/>
</dbReference>
<keyword evidence="2" id="KW-0443">Lipid metabolism</keyword>
<dbReference type="PANTHER" id="PTHR11941">
    <property type="entry name" value="ENOYL-COA HYDRATASE-RELATED"/>
    <property type="match status" value="1"/>
</dbReference>
<dbReference type="RefSeq" id="WP_301572265.1">
    <property type="nucleotide sequence ID" value="NZ_JAPWIE010000004.1"/>
</dbReference>
<dbReference type="CDD" id="cd06558">
    <property type="entry name" value="crotonase-like"/>
    <property type="match status" value="1"/>
</dbReference>
<comment type="similarity">
    <text evidence="1">Belongs to the enoyl-CoA hydratase/isomerase family.</text>
</comment>
<evidence type="ECO:0000313" key="5">
    <source>
        <dbReference type="Proteomes" id="UP001067235"/>
    </source>
</evidence>
<evidence type="ECO:0000256" key="2">
    <source>
        <dbReference type="ARBA" id="ARBA00023098"/>
    </source>
</evidence>
<sequence>MDVTDGVATVLVDNHPVNAMGRAVLEGLLEAAHHIRAQGTSVRAVVLTGAGTKAFMAGADITEFDMLRSRPDGVEKHSAFARMVFDAWSNLEQPLVAAVQASAVGGGLEIALVCDVIVADPAAVLGLPEVKLGLIPGGGGTQRLPGRIGVPAATELMLLGTVVTAERALHLGLVNRVAAPGCATDESYEIAERIAALPWVAVRNIKRAIGVYSRVDPRQLDQERTLFTEAFGSADMDEGMAAFLEKRRPSFTHR</sequence>
<evidence type="ECO:0000313" key="4">
    <source>
        <dbReference type="EMBL" id="MCZ4551434.1"/>
    </source>
</evidence>
<gene>
    <name evidence="4" type="ORF">O4213_15690</name>
</gene>
<keyword evidence="3" id="KW-0456">Lyase</keyword>
<dbReference type="Gene3D" id="3.90.226.10">
    <property type="entry name" value="2-enoyl-CoA Hydratase, Chain A, domain 1"/>
    <property type="match status" value="1"/>
</dbReference>
<dbReference type="InterPro" id="IPR029045">
    <property type="entry name" value="ClpP/crotonase-like_dom_sf"/>
</dbReference>
<dbReference type="EMBL" id="JAPWIE010000004">
    <property type="protein sequence ID" value="MCZ4551434.1"/>
    <property type="molecule type" value="Genomic_DNA"/>
</dbReference>
<keyword evidence="5" id="KW-1185">Reference proteome</keyword>
<evidence type="ECO:0000256" key="3">
    <source>
        <dbReference type="ARBA" id="ARBA00023239"/>
    </source>
</evidence>
<reference evidence="4" key="1">
    <citation type="submission" date="2022-12" db="EMBL/GenBank/DDBJ databases">
        <authorList>
            <person name="Krivoruchko A.V."/>
            <person name="Elkin A."/>
        </authorList>
    </citation>
    <scope>NUCLEOTIDE SEQUENCE</scope>
    <source>
        <strain evidence="4">IEGM 1388</strain>
    </source>
</reference>
<organism evidence="4 5">
    <name type="scientific">Gordonia rubripertincta</name>
    <name type="common">Rhodococcus corallinus</name>
    <dbReference type="NCBI Taxonomy" id="36822"/>
    <lineage>
        <taxon>Bacteria</taxon>
        <taxon>Bacillati</taxon>
        <taxon>Actinomycetota</taxon>
        <taxon>Actinomycetes</taxon>
        <taxon>Mycobacteriales</taxon>
        <taxon>Gordoniaceae</taxon>
        <taxon>Gordonia</taxon>
    </lineage>
</organism>
<proteinExistence type="inferred from homology"/>
<dbReference type="PANTHER" id="PTHR11941:SF169">
    <property type="entry name" value="(7AS)-7A-METHYL-1,5-DIOXO-2,3,5,6,7,7A-HEXAHYDRO-1H-INDENE-CARBOXYL-COA HYDROLASE"/>
    <property type="match status" value="1"/>
</dbReference>
<name>A0ABT4MWP1_GORRU</name>
<dbReference type="InterPro" id="IPR001753">
    <property type="entry name" value="Enoyl-CoA_hydra/iso"/>
</dbReference>
<comment type="caution">
    <text evidence="4">The sequence shown here is derived from an EMBL/GenBank/DDBJ whole genome shotgun (WGS) entry which is preliminary data.</text>
</comment>
<protein>
    <submittedName>
        <fullName evidence="4">Enoyl-CoA hydratase-related protein</fullName>
    </submittedName>
</protein>